<dbReference type="InterPro" id="IPR003593">
    <property type="entry name" value="AAA+_ATPase"/>
</dbReference>
<evidence type="ECO:0000256" key="3">
    <source>
        <dbReference type="ARBA" id="ARBA00022741"/>
    </source>
</evidence>
<dbReference type="PANTHER" id="PTHR42711">
    <property type="entry name" value="ABC TRANSPORTER ATP-BINDING PROTEIN"/>
    <property type="match status" value="1"/>
</dbReference>
<dbReference type="STRING" id="694429.Pyrfu_1872"/>
<keyword evidence="4" id="KW-0067">ATP-binding</keyword>
<dbReference type="InParanoid" id="G0ED47"/>
<organism evidence="6 7">
    <name type="scientific">Pyrolobus fumarii (strain DSM 11204 / 1A)</name>
    <dbReference type="NCBI Taxonomy" id="694429"/>
    <lineage>
        <taxon>Archaea</taxon>
        <taxon>Thermoproteota</taxon>
        <taxon>Thermoprotei</taxon>
        <taxon>Desulfurococcales</taxon>
        <taxon>Pyrodictiaceae</taxon>
        <taxon>Pyrolobus</taxon>
    </lineage>
</organism>
<feature type="domain" description="ABC transporter" evidence="5">
    <location>
        <begin position="1"/>
        <end position="221"/>
    </location>
</feature>
<dbReference type="eggNOG" id="arCOG00194">
    <property type="taxonomic scope" value="Archaea"/>
</dbReference>
<sequence length="233" mass="25481">MWKKLDGIWVLKGVSLSAPESAVTVILGPNGAGKTTLLRSLAGIYRVDKGRVLAYGMDVASARRRGILILSPDEAGLYPRLTGWEHVRLVERIYGCSWDGLEEAVELLGLGRVMGERVSRYSRGMRRKLQLIMALASCARVLLLDEPLSGLDIVSLRGASRLLRIVAEREGRAVIVTTHELWLAERLADYIVVLESGRVAAEGPLERLLREAGASSLEEYLVRTVYGGGNGEA</sequence>
<gene>
    <name evidence="6" type="ordered locus">Pyrfu_1872</name>
</gene>
<dbReference type="Proteomes" id="UP000001037">
    <property type="component" value="Chromosome"/>
</dbReference>
<evidence type="ECO:0000259" key="5">
    <source>
        <dbReference type="PROSITE" id="PS50893"/>
    </source>
</evidence>
<dbReference type="GO" id="GO:0005524">
    <property type="term" value="F:ATP binding"/>
    <property type="evidence" value="ECO:0007669"/>
    <property type="project" value="UniProtKB-KW"/>
</dbReference>
<dbReference type="KEGG" id="pfm:Pyrfu_1872"/>
<accession>G0ED47</accession>
<reference evidence="6 7" key="1">
    <citation type="journal article" date="2011" name="Stand. Genomic Sci.">
        <title>Complete genome sequence of the hyperthermophilic chemolithoautotroph Pyrolobus fumarii type strain (1A).</title>
        <authorList>
            <person name="Anderson I."/>
            <person name="Goker M."/>
            <person name="Nolan M."/>
            <person name="Lucas S."/>
            <person name="Hammon N."/>
            <person name="Deshpande S."/>
            <person name="Cheng J.F."/>
            <person name="Tapia R."/>
            <person name="Han C."/>
            <person name="Goodwin L."/>
            <person name="Pitluck S."/>
            <person name="Huntemann M."/>
            <person name="Liolios K."/>
            <person name="Ivanova N."/>
            <person name="Pagani I."/>
            <person name="Mavromatis K."/>
            <person name="Ovchinikova G."/>
            <person name="Pati A."/>
            <person name="Chen A."/>
            <person name="Palaniappan K."/>
            <person name="Land M."/>
            <person name="Hauser L."/>
            <person name="Brambilla E.M."/>
            <person name="Huber H."/>
            <person name="Yasawong M."/>
            <person name="Rohde M."/>
            <person name="Spring S."/>
            <person name="Abt B."/>
            <person name="Sikorski J."/>
            <person name="Wirth R."/>
            <person name="Detter J.C."/>
            <person name="Woyke T."/>
            <person name="Bristow J."/>
            <person name="Eisen J.A."/>
            <person name="Markowitz V."/>
            <person name="Hugenholtz P."/>
            <person name="Kyrpides N.C."/>
            <person name="Klenk H.P."/>
            <person name="Lapidus A."/>
        </authorList>
    </citation>
    <scope>NUCLEOTIDE SEQUENCE [LARGE SCALE GENOMIC DNA]</scope>
    <source>
        <strain evidence="7">DSM 11204 / 1A</strain>
    </source>
</reference>
<dbReference type="SUPFAM" id="SSF52540">
    <property type="entry name" value="P-loop containing nucleoside triphosphate hydrolases"/>
    <property type="match status" value="1"/>
</dbReference>
<dbReference type="GO" id="GO:0016887">
    <property type="term" value="F:ATP hydrolysis activity"/>
    <property type="evidence" value="ECO:0007669"/>
    <property type="project" value="InterPro"/>
</dbReference>
<comment type="similarity">
    <text evidence="1">Belongs to the ABC transporter superfamily.</text>
</comment>
<dbReference type="EMBL" id="CP002838">
    <property type="protein sequence ID" value="AEM39725.1"/>
    <property type="molecule type" value="Genomic_DNA"/>
</dbReference>
<dbReference type="SMART" id="SM00382">
    <property type="entry name" value="AAA"/>
    <property type="match status" value="1"/>
</dbReference>
<dbReference type="HOGENOM" id="CLU_000604_1_2_2"/>
<keyword evidence="7" id="KW-1185">Reference proteome</keyword>
<evidence type="ECO:0000256" key="1">
    <source>
        <dbReference type="ARBA" id="ARBA00005417"/>
    </source>
</evidence>
<dbReference type="CDD" id="cd03230">
    <property type="entry name" value="ABC_DR_subfamily_A"/>
    <property type="match status" value="1"/>
</dbReference>
<evidence type="ECO:0000313" key="7">
    <source>
        <dbReference type="Proteomes" id="UP000001037"/>
    </source>
</evidence>
<keyword evidence="3" id="KW-0547">Nucleotide-binding</keyword>
<dbReference type="InterPro" id="IPR050763">
    <property type="entry name" value="ABC_transporter_ATP-binding"/>
</dbReference>
<dbReference type="PANTHER" id="PTHR42711:SF5">
    <property type="entry name" value="ABC TRANSPORTER ATP-BINDING PROTEIN NATA"/>
    <property type="match status" value="1"/>
</dbReference>
<proteinExistence type="inferred from homology"/>
<dbReference type="InterPro" id="IPR027417">
    <property type="entry name" value="P-loop_NTPase"/>
</dbReference>
<dbReference type="AlphaFoldDB" id="G0ED47"/>
<dbReference type="Gene3D" id="3.40.50.300">
    <property type="entry name" value="P-loop containing nucleotide triphosphate hydrolases"/>
    <property type="match status" value="1"/>
</dbReference>
<evidence type="ECO:0000313" key="6">
    <source>
        <dbReference type="EMBL" id="AEM39725.1"/>
    </source>
</evidence>
<dbReference type="InterPro" id="IPR003439">
    <property type="entry name" value="ABC_transporter-like_ATP-bd"/>
</dbReference>
<evidence type="ECO:0000256" key="2">
    <source>
        <dbReference type="ARBA" id="ARBA00022448"/>
    </source>
</evidence>
<evidence type="ECO:0000256" key="4">
    <source>
        <dbReference type="ARBA" id="ARBA00022840"/>
    </source>
</evidence>
<name>G0ED47_PYRF1</name>
<dbReference type="PROSITE" id="PS50893">
    <property type="entry name" value="ABC_TRANSPORTER_2"/>
    <property type="match status" value="1"/>
</dbReference>
<dbReference type="Pfam" id="PF00005">
    <property type="entry name" value="ABC_tran"/>
    <property type="match status" value="1"/>
</dbReference>
<protein>
    <submittedName>
        <fullName evidence="6">ABC transporter-related protein</fullName>
    </submittedName>
</protein>
<keyword evidence="2" id="KW-0813">Transport</keyword>